<accession>A0A7J6A4J0</accession>
<sequence length="69" mass="7964">MLHQVLLQVFCSHSRVFHNLPSRKSACSRRQLPFSFPSRQPADAERSEADFTHLGAELVLSRRRAHRPP</sequence>
<name>A0A7J6A4J0_AMEME</name>
<evidence type="ECO:0000313" key="2">
    <source>
        <dbReference type="Proteomes" id="UP000593565"/>
    </source>
</evidence>
<proteinExistence type="predicted"/>
<protein>
    <submittedName>
        <fullName evidence="1">Uncharacterized protein</fullName>
    </submittedName>
</protein>
<dbReference type="AlphaFoldDB" id="A0A7J6A4J0"/>
<evidence type="ECO:0000313" key="1">
    <source>
        <dbReference type="EMBL" id="KAF4076378.1"/>
    </source>
</evidence>
<feature type="non-terminal residue" evidence="1">
    <location>
        <position position="1"/>
    </location>
</feature>
<dbReference type="Proteomes" id="UP000593565">
    <property type="component" value="Unassembled WGS sequence"/>
</dbReference>
<organism evidence="1 2">
    <name type="scientific">Ameiurus melas</name>
    <name type="common">Black bullhead</name>
    <name type="synonym">Silurus melas</name>
    <dbReference type="NCBI Taxonomy" id="219545"/>
    <lineage>
        <taxon>Eukaryota</taxon>
        <taxon>Metazoa</taxon>
        <taxon>Chordata</taxon>
        <taxon>Craniata</taxon>
        <taxon>Vertebrata</taxon>
        <taxon>Euteleostomi</taxon>
        <taxon>Actinopterygii</taxon>
        <taxon>Neopterygii</taxon>
        <taxon>Teleostei</taxon>
        <taxon>Ostariophysi</taxon>
        <taxon>Siluriformes</taxon>
        <taxon>Ictaluridae</taxon>
        <taxon>Ameiurus</taxon>
    </lineage>
</organism>
<gene>
    <name evidence="1" type="ORF">AMELA_G00213630</name>
</gene>
<dbReference type="EMBL" id="JAAGNN010000019">
    <property type="protein sequence ID" value="KAF4076378.1"/>
    <property type="molecule type" value="Genomic_DNA"/>
</dbReference>
<keyword evidence="2" id="KW-1185">Reference proteome</keyword>
<reference evidence="1 2" key="1">
    <citation type="submission" date="2020-02" db="EMBL/GenBank/DDBJ databases">
        <title>A chromosome-scale genome assembly of the black bullhead catfish (Ameiurus melas).</title>
        <authorList>
            <person name="Wen M."/>
            <person name="Zham M."/>
            <person name="Cabau C."/>
            <person name="Klopp C."/>
            <person name="Donnadieu C."/>
            <person name="Roques C."/>
            <person name="Bouchez O."/>
            <person name="Lampietro C."/>
            <person name="Jouanno E."/>
            <person name="Herpin A."/>
            <person name="Louis A."/>
            <person name="Berthelot C."/>
            <person name="Parey E."/>
            <person name="Roest-Crollius H."/>
            <person name="Braasch I."/>
            <person name="Postlethwait J."/>
            <person name="Robinson-Rechavi M."/>
            <person name="Echchiki A."/>
            <person name="Begum T."/>
            <person name="Montfort J."/>
            <person name="Schartl M."/>
            <person name="Bobe J."/>
            <person name="Guiguen Y."/>
        </authorList>
    </citation>
    <scope>NUCLEOTIDE SEQUENCE [LARGE SCALE GENOMIC DNA]</scope>
    <source>
        <strain evidence="1">M_S1</strain>
        <tissue evidence="1">Blood</tissue>
    </source>
</reference>
<comment type="caution">
    <text evidence="1">The sequence shown here is derived from an EMBL/GenBank/DDBJ whole genome shotgun (WGS) entry which is preliminary data.</text>
</comment>